<dbReference type="EMBL" id="JBBXMP010000114">
    <property type="protein sequence ID" value="KAL0062096.1"/>
    <property type="molecule type" value="Genomic_DNA"/>
</dbReference>
<evidence type="ECO:0000313" key="1">
    <source>
        <dbReference type="EMBL" id="KAL0062096.1"/>
    </source>
</evidence>
<proteinExistence type="predicted"/>
<accession>A0ABR2ZKJ8</accession>
<protein>
    <submittedName>
        <fullName evidence="1">Uncharacterized protein</fullName>
    </submittedName>
</protein>
<gene>
    <name evidence="1" type="ORF">AAF712_011023</name>
</gene>
<evidence type="ECO:0000313" key="2">
    <source>
        <dbReference type="Proteomes" id="UP001437256"/>
    </source>
</evidence>
<organism evidence="1 2">
    <name type="scientific">Marasmius tenuissimus</name>
    <dbReference type="NCBI Taxonomy" id="585030"/>
    <lineage>
        <taxon>Eukaryota</taxon>
        <taxon>Fungi</taxon>
        <taxon>Dikarya</taxon>
        <taxon>Basidiomycota</taxon>
        <taxon>Agaricomycotina</taxon>
        <taxon>Agaricomycetes</taxon>
        <taxon>Agaricomycetidae</taxon>
        <taxon>Agaricales</taxon>
        <taxon>Marasmiineae</taxon>
        <taxon>Marasmiaceae</taxon>
        <taxon>Marasmius</taxon>
    </lineage>
</organism>
<sequence length="157" mass="18181">MKILWVPAAPRRRSLPWSISNSFGHDPSKLSITHLSVLRWSDPESLESFFTLFPKLVELGLQPLEPIEKDTLKALDLAPLHSLTGISVVPTRHRDQMSQADAKEVVVAWKHCRPSLSFVRLHVEYFFDWNAAAMKWDVVPYPVHKPRYHEGYFEHNN</sequence>
<keyword evidence="2" id="KW-1185">Reference proteome</keyword>
<comment type="caution">
    <text evidence="1">The sequence shown here is derived from an EMBL/GenBank/DDBJ whole genome shotgun (WGS) entry which is preliminary data.</text>
</comment>
<name>A0ABR2ZKJ8_9AGAR</name>
<dbReference type="Proteomes" id="UP001437256">
    <property type="component" value="Unassembled WGS sequence"/>
</dbReference>
<reference evidence="1 2" key="1">
    <citation type="submission" date="2024-05" db="EMBL/GenBank/DDBJ databases">
        <title>A draft genome resource for the thread blight pathogen Marasmius tenuissimus strain MS-2.</title>
        <authorList>
            <person name="Yulfo-Soto G.E."/>
            <person name="Baruah I.K."/>
            <person name="Amoako-Attah I."/>
            <person name="Bukari Y."/>
            <person name="Meinhardt L.W."/>
            <person name="Bailey B.A."/>
            <person name="Cohen S.P."/>
        </authorList>
    </citation>
    <scope>NUCLEOTIDE SEQUENCE [LARGE SCALE GENOMIC DNA]</scope>
    <source>
        <strain evidence="1 2">MS-2</strain>
    </source>
</reference>